<dbReference type="PANTHER" id="PTHR37089">
    <property type="entry name" value="PROTEIN U-RELATED"/>
    <property type="match status" value="1"/>
</dbReference>
<evidence type="ECO:0000259" key="2">
    <source>
        <dbReference type="Pfam" id="PF05229"/>
    </source>
</evidence>
<protein>
    <submittedName>
        <fullName evidence="3">Spore coat protein U</fullName>
    </submittedName>
</protein>
<keyword evidence="4" id="KW-1185">Reference proteome</keyword>
<name>A0ABM9FGT2_9ENTR</name>
<keyword evidence="1" id="KW-0732">Signal</keyword>
<dbReference type="Proteomes" id="UP001152651">
    <property type="component" value="Unassembled WGS sequence"/>
</dbReference>
<evidence type="ECO:0000313" key="3">
    <source>
        <dbReference type="EMBL" id="CAH6664310.1"/>
    </source>
</evidence>
<sequence>MRLIHLVLLLGLLLCPLASKAVVCSMSGMQNISFGNVNPLSSADTNTSMTFNYSCTKELGDLLAGVTICFNIGASANSGQVIPRRMAYAGPPAGTLDYQLYQDAGYTTVWGSQYQSGTTVPAIQLNLLNLTPVTGSVTVYAKVPARQTAVVPGNYQDTYTAATASMTINVGLLAPPTTCGTTQGPTFPFNVQATVTKFCNVTTASNINFGDTAFTATNLSASNSIGVACTNNTPYTIGLVPSNNSTIGSGVMKTNTGNASNSDQVPYQLRSATGTSGAPWGNSTGTNTVAGTGNGQTITYNAYATVPSANYTPDTYADTVTINVTY</sequence>
<feature type="domain" description="Spore coat protein U/FanG" evidence="2">
    <location>
        <begin position="186"/>
        <end position="322"/>
    </location>
</feature>
<dbReference type="PANTHER" id="PTHR37089:SF4">
    <property type="entry name" value="EXPORTED PROTEIN"/>
    <property type="match status" value="1"/>
</dbReference>
<keyword evidence="3" id="KW-0167">Capsid protein</keyword>
<accession>A0ABM9FGT2</accession>
<dbReference type="EMBL" id="CALSBS010000054">
    <property type="protein sequence ID" value="CAH6664310.1"/>
    <property type="molecule type" value="Genomic_DNA"/>
</dbReference>
<evidence type="ECO:0000256" key="1">
    <source>
        <dbReference type="SAM" id="SignalP"/>
    </source>
</evidence>
<dbReference type="RefSeq" id="WP_253899366.1">
    <property type="nucleotide sequence ID" value="NZ_CALSBS010000054.1"/>
</dbReference>
<evidence type="ECO:0000313" key="4">
    <source>
        <dbReference type="Proteomes" id="UP001152651"/>
    </source>
</evidence>
<comment type="caution">
    <text evidence="3">The sequence shown here is derived from an EMBL/GenBank/DDBJ whole genome shotgun (WGS) entry which is preliminary data.</text>
</comment>
<organism evidence="3 4">
    <name type="scientific">Pseudocitrobacter vendiensis</name>
    <dbReference type="NCBI Taxonomy" id="2488306"/>
    <lineage>
        <taxon>Bacteria</taxon>
        <taxon>Pseudomonadati</taxon>
        <taxon>Pseudomonadota</taxon>
        <taxon>Gammaproteobacteria</taxon>
        <taxon>Enterobacterales</taxon>
        <taxon>Enterobacteriaceae</taxon>
        <taxon>Pseudocitrobacter</taxon>
    </lineage>
</organism>
<dbReference type="SMART" id="SM00972">
    <property type="entry name" value="SCPU"/>
    <property type="match status" value="2"/>
</dbReference>
<gene>
    <name evidence="3" type="ORF">FBBNIHIM_25700</name>
</gene>
<feature type="chain" id="PRO_5046257781" evidence="1">
    <location>
        <begin position="22"/>
        <end position="326"/>
    </location>
</feature>
<reference evidence="3" key="1">
    <citation type="submission" date="2022-05" db="EMBL/GenBank/DDBJ databases">
        <authorList>
            <person name="Blom J."/>
        </authorList>
    </citation>
    <scope>NUCLEOTIDE SEQUENCE</scope>
    <source>
        <strain evidence="3">Type strain: CPO20170097</strain>
    </source>
</reference>
<feature type="domain" description="Spore coat protein U/FanG" evidence="2">
    <location>
        <begin position="23"/>
        <end position="161"/>
    </location>
</feature>
<dbReference type="InterPro" id="IPR053167">
    <property type="entry name" value="Spore_coat_component"/>
</dbReference>
<proteinExistence type="predicted"/>
<dbReference type="InterPro" id="IPR007893">
    <property type="entry name" value="Spore_coat_U/FanG"/>
</dbReference>
<keyword evidence="3" id="KW-0946">Virion</keyword>
<dbReference type="Pfam" id="PF05229">
    <property type="entry name" value="SCPU"/>
    <property type="match status" value="2"/>
</dbReference>
<feature type="signal peptide" evidence="1">
    <location>
        <begin position="1"/>
        <end position="21"/>
    </location>
</feature>